<dbReference type="KEGG" id="spii:G7077_08180"/>
<dbReference type="GO" id="GO:0035438">
    <property type="term" value="F:cyclic-di-GMP binding"/>
    <property type="evidence" value="ECO:0007669"/>
    <property type="project" value="InterPro"/>
</dbReference>
<dbReference type="RefSeq" id="WP_166411266.1">
    <property type="nucleotide sequence ID" value="NZ_CP049869.1"/>
</dbReference>
<dbReference type="InterPro" id="IPR009875">
    <property type="entry name" value="PilZ_domain"/>
</dbReference>
<evidence type="ECO:0000313" key="2">
    <source>
        <dbReference type="EMBL" id="QIK78875.1"/>
    </source>
</evidence>
<sequence length="101" mass="11488">MASNFILDGSIIPRRVKRMFDQRSEPRIDCPADKAILSFRGQDHVVQLVNQSASGAMIRFERTPNIGETLRFRSQERASERAQVRWVRDGKIGLTFLGKVG</sequence>
<protein>
    <submittedName>
        <fullName evidence="2">PilZ domain-containing protein</fullName>
    </submittedName>
</protein>
<accession>A0A6G7YQ55</accession>
<proteinExistence type="predicted"/>
<organism evidence="2 3">
    <name type="scientific">Sphingomonas piscis</name>
    <dbReference type="NCBI Taxonomy" id="2714943"/>
    <lineage>
        <taxon>Bacteria</taxon>
        <taxon>Pseudomonadati</taxon>
        <taxon>Pseudomonadota</taxon>
        <taxon>Alphaproteobacteria</taxon>
        <taxon>Sphingomonadales</taxon>
        <taxon>Sphingomonadaceae</taxon>
        <taxon>Sphingomonas</taxon>
    </lineage>
</organism>
<name>A0A6G7YQ55_9SPHN</name>
<dbReference type="Pfam" id="PF07238">
    <property type="entry name" value="PilZ"/>
    <property type="match status" value="1"/>
</dbReference>
<evidence type="ECO:0000313" key="3">
    <source>
        <dbReference type="Proteomes" id="UP000503222"/>
    </source>
</evidence>
<reference evidence="2 3" key="1">
    <citation type="submission" date="2020-03" db="EMBL/GenBank/DDBJ databases">
        <title>Sphingomonas sp. nov., isolated from fish.</title>
        <authorList>
            <person name="Hyun D.-W."/>
            <person name="Bae J.-W."/>
        </authorList>
    </citation>
    <scope>NUCLEOTIDE SEQUENCE [LARGE SCALE GENOMIC DNA]</scope>
    <source>
        <strain evidence="2 3">HDW15B</strain>
    </source>
</reference>
<dbReference type="EMBL" id="CP049869">
    <property type="protein sequence ID" value="QIK78875.1"/>
    <property type="molecule type" value="Genomic_DNA"/>
</dbReference>
<keyword evidence="3" id="KW-1185">Reference proteome</keyword>
<dbReference type="Gene3D" id="2.40.10.220">
    <property type="entry name" value="predicted glycosyltransferase like domains"/>
    <property type="match status" value="1"/>
</dbReference>
<gene>
    <name evidence="2" type="ORF">G7077_08180</name>
</gene>
<dbReference type="AlphaFoldDB" id="A0A6G7YQ55"/>
<feature type="domain" description="PilZ" evidence="1">
    <location>
        <begin position="21"/>
        <end position="97"/>
    </location>
</feature>
<evidence type="ECO:0000259" key="1">
    <source>
        <dbReference type="Pfam" id="PF07238"/>
    </source>
</evidence>
<dbReference type="Proteomes" id="UP000503222">
    <property type="component" value="Chromosome"/>
</dbReference>
<dbReference type="SUPFAM" id="SSF141371">
    <property type="entry name" value="PilZ domain-like"/>
    <property type="match status" value="1"/>
</dbReference>